<feature type="compositionally biased region" description="Basic and acidic residues" evidence="1">
    <location>
        <begin position="426"/>
        <end position="447"/>
    </location>
</feature>
<dbReference type="Proteomes" id="UP001057375">
    <property type="component" value="Unassembled WGS sequence"/>
</dbReference>
<feature type="region of interest" description="Disordered" evidence="1">
    <location>
        <begin position="245"/>
        <end position="281"/>
    </location>
</feature>
<name>A0ABQ5K2P9_9EUKA</name>
<gene>
    <name evidence="2" type="ORF">ADUPG1_013379</name>
</gene>
<feature type="non-terminal residue" evidence="2">
    <location>
        <position position="499"/>
    </location>
</feature>
<comment type="caution">
    <text evidence="2">The sequence shown here is derived from an EMBL/GenBank/DDBJ whole genome shotgun (WGS) entry which is preliminary data.</text>
</comment>
<feature type="region of interest" description="Disordered" evidence="1">
    <location>
        <begin position="417"/>
        <end position="447"/>
    </location>
</feature>
<reference evidence="2" key="1">
    <citation type="submission" date="2022-03" db="EMBL/GenBank/DDBJ databases">
        <title>Draft genome sequence of Aduncisulcus paluster, a free-living microaerophilic Fornicata.</title>
        <authorList>
            <person name="Yuyama I."/>
            <person name="Kume K."/>
            <person name="Tamura T."/>
            <person name="Inagaki Y."/>
            <person name="Hashimoto T."/>
        </authorList>
    </citation>
    <scope>NUCLEOTIDE SEQUENCE</scope>
    <source>
        <strain evidence="2">NY0171</strain>
    </source>
</reference>
<sequence>MDPMEIWDPTRDPFENICIMCGAYNLLASVCRSELEQDESTHFIEEVKCILLSQGQVKKLIRYFSEFFKSLPLPPHYKEKCFITFVSMLLRSYSRVWEVSAHDNICLGLYSAFTVLSEVLLSARRYKGSLPGFFSSLYSLCIEISSFIIPIKVSGLSSSEKESDRLHIADNHTLYRLLKYTIEVCSSIPLPLLVFPFDLITLADVNEEAKLIVSSIGSLDRIREVYLRDPKVPSEFKQVVLDKMSSSLPPKPSSSSSSSSTPPGPRVNVNTINNISSTSSSTKYNIRSFPPIKSNKFFLSDSLYKSLHTVEISVKSRILRSIVSNNPISAAKLAHPAVPYTSARISSVSSVSEDSSDKETPVVAMGSLMSASKTQKQQSLRPDHPPKQLDIAAAVAAATAAASAAKNLGLGNKVVKRKRGRPKGRLSAEEKQKQKEQMAEMKKREEKRIEAEAKLRKEEEEERKKLNAKLEARRQQALKELQKPIFDVSSDRRSLRSFP</sequence>
<proteinExistence type="predicted"/>
<accession>A0ABQ5K2P9</accession>
<protein>
    <submittedName>
        <fullName evidence="2">Uncharacterized protein</fullName>
    </submittedName>
</protein>
<evidence type="ECO:0000313" key="2">
    <source>
        <dbReference type="EMBL" id="GKT26505.1"/>
    </source>
</evidence>
<evidence type="ECO:0000256" key="1">
    <source>
        <dbReference type="SAM" id="MobiDB-lite"/>
    </source>
</evidence>
<dbReference type="EMBL" id="BQXS01012659">
    <property type="protein sequence ID" value="GKT26505.1"/>
    <property type="molecule type" value="Genomic_DNA"/>
</dbReference>
<organism evidence="2 3">
    <name type="scientific">Aduncisulcus paluster</name>
    <dbReference type="NCBI Taxonomy" id="2918883"/>
    <lineage>
        <taxon>Eukaryota</taxon>
        <taxon>Metamonada</taxon>
        <taxon>Carpediemonas-like organisms</taxon>
        <taxon>Aduncisulcus</taxon>
    </lineage>
</organism>
<evidence type="ECO:0000313" key="3">
    <source>
        <dbReference type="Proteomes" id="UP001057375"/>
    </source>
</evidence>
<keyword evidence="3" id="KW-1185">Reference proteome</keyword>